<proteinExistence type="predicted"/>
<name>L5LKU1_MYODS</name>
<dbReference type="AlphaFoldDB" id="L5LKU1"/>
<feature type="region of interest" description="Disordered" evidence="1">
    <location>
        <begin position="50"/>
        <end position="69"/>
    </location>
</feature>
<gene>
    <name evidence="2" type="ORF">MDA_GLEAN10007192</name>
</gene>
<protein>
    <submittedName>
        <fullName evidence="2">Uncharacterized protein</fullName>
    </submittedName>
</protein>
<organism evidence="2 3">
    <name type="scientific">Myotis davidii</name>
    <name type="common">David's myotis</name>
    <dbReference type="NCBI Taxonomy" id="225400"/>
    <lineage>
        <taxon>Eukaryota</taxon>
        <taxon>Metazoa</taxon>
        <taxon>Chordata</taxon>
        <taxon>Craniata</taxon>
        <taxon>Vertebrata</taxon>
        <taxon>Euteleostomi</taxon>
        <taxon>Mammalia</taxon>
        <taxon>Eutheria</taxon>
        <taxon>Laurasiatheria</taxon>
        <taxon>Chiroptera</taxon>
        <taxon>Yangochiroptera</taxon>
        <taxon>Vespertilionidae</taxon>
        <taxon>Myotis</taxon>
    </lineage>
</organism>
<evidence type="ECO:0000313" key="3">
    <source>
        <dbReference type="Proteomes" id="UP000010556"/>
    </source>
</evidence>
<accession>L5LKU1</accession>
<sequence>MHLLSCPAGLAAIQASSFQHPLPTESPFFPEQLMPASAYNYNYDPVPLDSGPLSASHEALDLEGEAEDR</sequence>
<keyword evidence="3" id="KW-1185">Reference proteome</keyword>
<evidence type="ECO:0000313" key="2">
    <source>
        <dbReference type="EMBL" id="ELK26675.1"/>
    </source>
</evidence>
<evidence type="ECO:0000256" key="1">
    <source>
        <dbReference type="SAM" id="MobiDB-lite"/>
    </source>
</evidence>
<dbReference type="Proteomes" id="UP000010556">
    <property type="component" value="Unassembled WGS sequence"/>
</dbReference>
<reference evidence="3" key="1">
    <citation type="journal article" date="2013" name="Science">
        <title>Comparative analysis of bat genomes provides insight into the evolution of flight and immunity.</title>
        <authorList>
            <person name="Zhang G."/>
            <person name="Cowled C."/>
            <person name="Shi Z."/>
            <person name="Huang Z."/>
            <person name="Bishop-Lilly K.A."/>
            <person name="Fang X."/>
            <person name="Wynne J.W."/>
            <person name="Xiong Z."/>
            <person name="Baker M.L."/>
            <person name="Zhao W."/>
            <person name="Tachedjian M."/>
            <person name="Zhu Y."/>
            <person name="Zhou P."/>
            <person name="Jiang X."/>
            <person name="Ng J."/>
            <person name="Yang L."/>
            <person name="Wu L."/>
            <person name="Xiao J."/>
            <person name="Feng Y."/>
            <person name="Chen Y."/>
            <person name="Sun X."/>
            <person name="Zhang Y."/>
            <person name="Marsh G.A."/>
            <person name="Crameri G."/>
            <person name="Broder C.C."/>
            <person name="Frey K.G."/>
            <person name="Wang L.F."/>
            <person name="Wang J."/>
        </authorList>
    </citation>
    <scope>NUCLEOTIDE SEQUENCE [LARGE SCALE GENOMIC DNA]</scope>
</reference>
<dbReference type="EMBL" id="KB110904">
    <property type="protein sequence ID" value="ELK26675.1"/>
    <property type="molecule type" value="Genomic_DNA"/>
</dbReference>